<keyword evidence="2" id="KW-0732">Signal</keyword>
<comment type="caution">
    <text evidence="3">The sequence shown here is derived from an EMBL/GenBank/DDBJ whole genome shotgun (WGS) entry which is preliminary data.</text>
</comment>
<reference evidence="3 4" key="1">
    <citation type="submission" date="2017-06" db="EMBL/GenBank/DDBJ databases">
        <title>Ant-infecting Ophiocordyceps genomes reveal a high diversity of potential behavioral manipulation genes and a possible major role for enterotoxins.</title>
        <authorList>
            <person name="De Bekker C."/>
            <person name="Evans H.C."/>
            <person name="Brachmann A."/>
            <person name="Hughes D.P."/>
        </authorList>
    </citation>
    <scope>NUCLEOTIDE SEQUENCE [LARGE SCALE GENOMIC DNA]</scope>
    <source>
        <strain evidence="3 4">Map64</strain>
    </source>
</reference>
<protein>
    <recommendedName>
        <fullName evidence="5">Granulins domain-containing protein</fullName>
    </recommendedName>
</protein>
<dbReference type="PROSITE" id="PS51257">
    <property type="entry name" value="PROKAR_LIPOPROTEIN"/>
    <property type="match status" value="1"/>
</dbReference>
<keyword evidence="4" id="KW-1185">Reference proteome</keyword>
<sequence>MFAMAPRASELLLPALLVSLLTVGGGCQQAGTATAMRKLSADAGEKILAEEVGFGEADDTGVQERALGQLEPRAACPGGMSSCAGEGAPNMCCQAGTYCTRLADAASRVACCPQGVRCGGAVGSCPRGAASCPASLGAGCCIPGYRCEGTSCVPSAATTTTTTVDLGRVPQTLTSTQTTTMRGTPSTVIVTLTVTHTSSATHTTTQIVTASSSAAATGSAPWRPTGEWSRPASQTGCPTGFYGCLATHGGGCCRTGRDCQTDSCPPPPGSKTVKSSGPTIVVPDEEPTATAPCADGWFLCAAGADSGCCPHGYHCGTASCHASQTSSVQKQPPASSAAVPLGLSLCWAAAAWAVGVWLLEPWA</sequence>
<dbReference type="AlphaFoldDB" id="A0A2C5X966"/>
<feature type="signal peptide" evidence="2">
    <location>
        <begin position="1"/>
        <end position="26"/>
    </location>
</feature>
<dbReference type="PANTHER" id="PTHR39599:SF2">
    <property type="entry name" value="ANCHORED PROTEIN, PUTATIVE (AFU_ORTHOLOGUE AFUA_1G09650)-RELATED"/>
    <property type="match status" value="1"/>
</dbReference>
<dbReference type="STRING" id="1399860.A0A2C5X966"/>
<evidence type="ECO:0000313" key="3">
    <source>
        <dbReference type="EMBL" id="PHH62469.1"/>
    </source>
</evidence>
<gene>
    <name evidence="3" type="ORF">CDD81_7116</name>
</gene>
<organism evidence="3 4">
    <name type="scientific">Ophiocordyceps australis</name>
    <dbReference type="NCBI Taxonomy" id="1399860"/>
    <lineage>
        <taxon>Eukaryota</taxon>
        <taxon>Fungi</taxon>
        <taxon>Dikarya</taxon>
        <taxon>Ascomycota</taxon>
        <taxon>Pezizomycotina</taxon>
        <taxon>Sordariomycetes</taxon>
        <taxon>Hypocreomycetidae</taxon>
        <taxon>Hypocreales</taxon>
        <taxon>Ophiocordycipitaceae</taxon>
        <taxon>Ophiocordyceps</taxon>
    </lineage>
</organism>
<evidence type="ECO:0000313" key="4">
    <source>
        <dbReference type="Proteomes" id="UP000226192"/>
    </source>
</evidence>
<dbReference type="OrthoDB" id="2426396at2759"/>
<dbReference type="EMBL" id="NJET01000071">
    <property type="protein sequence ID" value="PHH62469.1"/>
    <property type="molecule type" value="Genomic_DNA"/>
</dbReference>
<feature type="compositionally biased region" description="Low complexity" evidence="1">
    <location>
        <begin position="211"/>
        <end position="220"/>
    </location>
</feature>
<accession>A0A2C5X966</accession>
<evidence type="ECO:0008006" key="5">
    <source>
        <dbReference type="Google" id="ProtNLM"/>
    </source>
</evidence>
<proteinExistence type="predicted"/>
<dbReference type="Proteomes" id="UP000226192">
    <property type="component" value="Unassembled WGS sequence"/>
</dbReference>
<dbReference type="PANTHER" id="PTHR39599">
    <property type="entry name" value="GPI-ANCHORED PROTEIN (EUROFUNG)-RELATED-RELATED"/>
    <property type="match status" value="1"/>
</dbReference>
<evidence type="ECO:0000256" key="2">
    <source>
        <dbReference type="SAM" id="SignalP"/>
    </source>
</evidence>
<feature type="region of interest" description="Disordered" evidence="1">
    <location>
        <begin position="211"/>
        <end position="230"/>
    </location>
</feature>
<evidence type="ECO:0000256" key="1">
    <source>
        <dbReference type="SAM" id="MobiDB-lite"/>
    </source>
</evidence>
<name>A0A2C5X966_9HYPO</name>
<feature type="chain" id="PRO_5012134957" description="Granulins domain-containing protein" evidence="2">
    <location>
        <begin position="27"/>
        <end position="363"/>
    </location>
</feature>